<name>A0A8H3WLA3_9PEZI</name>
<sequence length="480" mass="55802">MKTMRSLLANLRRTAPDPFPTIPFRHDLPFHSSPSIPTGYDTSWQTRRLENYSSNPLLRLPNELLLEIMERLPPPDLYLVRQVSHLFAALFRYAAFSEYHQQTAAIDPKMAEPSVHRLLRAYRKLRGKTAPVVHFIPGVEFNLDALRAEERDGLQYALQRRTLCARCLAGWSQERQGIYPFYIRGDRHVACAACKCSHHPSWFSPAQRQRRHPICIAWEGMLRICPHNLLSWPRVQGWMTAGSTRERSVFRCRECADAFGRRGQAPEVTYDPPWTGDAAGALRLEWKAPVHTLSSREILTKDGIRRALKQFDQRHPGLLCPHVSFDLEKLMKVFYWHRCVCFRQPSALALEYHRSDERDEWLCLCCAAKDTADERRVGRFPISPGYASMLCHSKVCRHCLYHYEWTSDGGRIYLRGSLFSIGATSEISTDKDGHINRRRPSTYWLRAMDPSTYQQTEEWRHMKWCPDKSCANSTNRSTWH</sequence>
<dbReference type="PROSITE" id="PS50181">
    <property type="entry name" value="FBOX"/>
    <property type="match status" value="1"/>
</dbReference>
<feature type="domain" description="F-box" evidence="1">
    <location>
        <begin position="54"/>
        <end position="103"/>
    </location>
</feature>
<organism evidence="2 3">
    <name type="scientific">Colletotrichum asianum</name>
    <dbReference type="NCBI Taxonomy" id="702518"/>
    <lineage>
        <taxon>Eukaryota</taxon>
        <taxon>Fungi</taxon>
        <taxon>Dikarya</taxon>
        <taxon>Ascomycota</taxon>
        <taxon>Pezizomycotina</taxon>
        <taxon>Sordariomycetes</taxon>
        <taxon>Hypocreomycetidae</taxon>
        <taxon>Glomerellales</taxon>
        <taxon>Glomerellaceae</taxon>
        <taxon>Colletotrichum</taxon>
        <taxon>Colletotrichum gloeosporioides species complex</taxon>
    </lineage>
</organism>
<dbReference type="InterPro" id="IPR036047">
    <property type="entry name" value="F-box-like_dom_sf"/>
</dbReference>
<dbReference type="EMBL" id="WOWK01000020">
    <property type="protein sequence ID" value="KAF0327882.1"/>
    <property type="molecule type" value="Genomic_DNA"/>
</dbReference>
<gene>
    <name evidence="2" type="ORF">GQ607_004712</name>
</gene>
<proteinExistence type="predicted"/>
<dbReference type="OrthoDB" id="4828582at2759"/>
<accession>A0A8H3WLA3</accession>
<dbReference type="InterPro" id="IPR001810">
    <property type="entry name" value="F-box_dom"/>
</dbReference>
<dbReference type="SUPFAM" id="SSF81383">
    <property type="entry name" value="F-box domain"/>
    <property type="match status" value="1"/>
</dbReference>
<evidence type="ECO:0000313" key="2">
    <source>
        <dbReference type="EMBL" id="KAF0327882.1"/>
    </source>
</evidence>
<evidence type="ECO:0000259" key="1">
    <source>
        <dbReference type="PROSITE" id="PS50181"/>
    </source>
</evidence>
<keyword evidence="3" id="KW-1185">Reference proteome</keyword>
<dbReference type="AlphaFoldDB" id="A0A8H3WLA3"/>
<dbReference type="Proteomes" id="UP000434172">
    <property type="component" value="Unassembled WGS sequence"/>
</dbReference>
<dbReference type="Pfam" id="PF00646">
    <property type="entry name" value="F-box"/>
    <property type="match status" value="1"/>
</dbReference>
<dbReference type="SMART" id="SM00256">
    <property type="entry name" value="FBOX"/>
    <property type="match status" value="1"/>
</dbReference>
<protein>
    <recommendedName>
        <fullName evidence="1">F-box domain-containing protein</fullName>
    </recommendedName>
</protein>
<evidence type="ECO:0000313" key="3">
    <source>
        <dbReference type="Proteomes" id="UP000434172"/>
    </source>
</evidence>
<reference evidence="2 3" key="1">
    <citation type="submission" date="2019-12" db="EMBL/GenBank/DDBJ databases">
        <title>A genome sequence resource for the geographically widespread anthracnose pathogen Colletotrichum asianum.</title>
        <authorList>
            <person name="Meng Y."/>
        </authorList>
    </citation>
    <scope>NUCLEOTIDE SEQUENCE [LARGE SCALE GENOMIC DNA]</scope>
    <source>
        <strain evidence="2 3">ICMP 18580</strain>
    </source>
</reference>
<comment type="caution">
    <text evidence="2">The sequence shown here is derived from an EMBL/GenBank/DDBJ whole genome shotgun (WGS) entry which is preliminary data.</text>
</comment>